<feature type="domain" description="Major facilitator superfamily (MFS) profile" evidence="8">
    <location>
        <begin position="1"/>
        <end position="419"/>
    </location>
</feature>
<dbReference type="PANTHER" id="PTHR48022:SF80">
    <property type="entry name" value="SUGAR TRANSPORTER, PUTATIVE (AFU_ORTHOLOGUE AFUA_3G12170)-RELATED"/>
    <property type="match status" value="1"/>
</dbReference>
<feature type="transmembrane region" description="Helical" evidence="7">
    <location>
        <begin position="37"/>
        <end position="54"/>
    </location>
</feature>
<feature type="transmembrane region" description="Helical" evidence="7">
    <location>
        <begin position="278"/>
        <end position="295"/>
    </location>
</feature>
<dbReference type="Proteomes" id="UP001213681">
    <property type="component" value="Unassembled WGS sequence"/>
</dbReference>
<dbReference type="EMBL" id="JAPVEA010000008">
    <property type="protein sequence ID" value="KAJ5439708.1"/>
    <property type="molecule type" value="Genomic_DNA"/>
</dbReference>
<comment type="similarity">
    <text evidence="2">Belongs to the major facilitator superfamily. Sugar transporter (TC 2.A.1.1) family.</text>
</comment>
<proteinExistence type="inferred from homology"/>
<feature type="transmembrane region" description="Helical" evidence="7">
    <location>
        <begin position="307"/>
        <end position="334"/>
    </location>
</feature>
<accession>A0AAD6FZA5</accession>
<dbReference type="InterPro" id="IPR003663">
    <property type="entry name" value="Sugar/inositol_transpt"/>
</dbReference>
<sequence length="419" mass="46366">MDRFGRKFTIQMGASICLIGATLQAAAQNLAMILVGRILAGWAVGLMSMSVPVYQAEFAHPKSRGLIVGLAQQMIGVGFIVSTWIGYGSLHASDSSQFQWRFPLAFQVVPALVLVIGMIFLPESPRYLIEKGRYSEGKRVLHRLHFDGINEDWIEAEYNEICRTIQAEQSVAVQGWMPMFTVPQWRTRMLFVANNTPRDRCLKPQANGYPSHGLAVQAFTQMTGINVIGYYQTIMYKALGFTGSRNTLVAGLYNCVGPIANLIFIVFILDRVGRRKPLLFGTVGISLALICEGALNSQNPDGQRIGYSIAGVFFLFAVSVIFSLSYGPVGWVYMAEVMPMQIRGKGNAFAVAIGNWAVMIYFYFPETKQKTLEEIDKLFERALERIPEDGNVVLRSEKEGAGVTAMNVENVETAGCIHG</sequence>
<dbReference type="PANTHER" id="PTHR48022">
    <property type="entry name" value="PLASTIDIC GLUCOSE TRANSPORTER 4"/>
    <property type="match status" value="1"/>
</dbReference>
<feature type="transmembrane region" description="Helical" evidence="7">
    <location>
        <begin position="346"/>
        <end position="364"/>
    </location>
</feature>
<evidence type="ECO:0000313" key="9">
    <source>
        <dbReference type="EMBL" id="KAJ5439708.1"/>
    </source>
</evidence>
<evidence type="ECO:0000256" key="5">
    <source>
        <dbReference type="ARBA" id="ARBA00022989"/>
    </source>
</evidence>
<evidence type="ECO:0000256" key="6">
    <source>
        <dbReference type="ARBA" id="ARBA00023136"/>
    </source>
</evidence>
<dbReference type="InterPro" id="IPR036259">
    <property type="entry name" value="MFS_trans_sf"/>
</dbReference>
<reference evidence="9" key="2">
    <citation type="journal article" date="2023" name="IMA Fungus">
        <title>Comparative genomic study of the Penicillium genus elucidates a diverse pangenome and 15 lateral gene transfer events.</title>
        <authorList>
            <person name="Petersen C."/>
            <person name="Sorensen T."/>
            <person name="Nielsen M.R."/>
            <person name="Sondergaard T.E."/>
            <person name="Sorensen J.L."/>
            <person name="Fitzpatrick D.A."/>
            <person name="Frisvad J.C."/>
            <person name="Nielsen K.L."/>
        </authorList>
    </citation>
    <scope>NUCLEOTIDE SEQUENCE</scope>
    <source>
        <strain evidence="9">IBT 16125</strain>
    </source>
</reference>
<evidence type="ECO:0000256" key="1">
    <source>
        <dbReference type="ARBA" id="ARBA00004141"/>
    </source>
</evidence>
<comment type="caution">
    <text evidence="9">The sequence shown here is derived from an EMBL/GenBank/DDBJ whole genome shotgun (WGS) entry which is preliminary data.</text>
</comment>
<dbReference type="InterPro" id="IPR050360">
    <property type="entry name" value="MFS_Sugar_Transporters"/>
</dbReference>
<protein>
    <recommendedName>
        <fullName evidence="8">Major facilitator superfamily (MFS) profile domain-containing protein</fullName>
    </recommendedName>
</protein>
<dbReference type="PRINTS" id="PR00171">
    <property type="entry name" value="SUGRTRNSPORT"/>
</dbReference>
<keyword evidence="10" id="KW-1185">Reference proteome</keyword>
<gene>
    <name evidence="9" type="ORF">N7458_010706</name>
</gene>
<name>A0AAD6FZA5_9EURO</name>
<dbReference type="PROSITE" id="PS50850">
    <property type="entry name" value="MFS"/>
    <property type="match status" value="1"/>
</dbReference>
<evidence type="ECO:0000313" key="10">
    <source>
        <dbReference type="Proteomes" id="UP001213681"/>
    </source>
</evidence>
<keyword evidence="5 7" id="KW-1133">Transmembrane helix</keyword>
<dbReference type="Gene3D" id="1.20.1250.20">
    <property type="entry name" value="MFS general substrate transporter like domains"/>
    <property type="match status" value="1"/>
</dbReference>
<dbReference type="SUPFAM" id="SSF103473">
    <property type="entry name" value="MFS general substrate transporter"/>
    <property type="match status" value="1"/>
</dbReference>
<evidence type="ECO:0000256" key="7">
    <source>
        <dbReference type="SAM" id="Phobius"/>
    </source>
</evidence>
<dbReference type="GO" id="GO:0016020">
    <property type="term" value="C:membrane"/>
    <property type="evidence" value="ECO:0007669"/>
    <property type="project" value="UniProtKB-SubCell"/>
</dbReference>
<reference evidence="9" key="1">
    <citation type="submission" date="2022-12" db="EMBL/GenBank/DDBJ databases">
        <authorList>
            <person name="Petersen C."/>
        </authorList>
    </citation>
    <scope>NUCLEOTIDE SEQUENCE</scope>
    <source>
        <strain evidence="9">IBT 16125</strain>
    </source>
</reference>
<dbReference type="AlphaFoldDB" id="A0AAD6FZA5"/>
<organism evidence="9 10">
    <name type="scientific">Penicillium daleae</name>
    <dbReference type="NCBI Taxonomy" id="63821"/>
    <lineage>
        <taxon>Eukaryota</taxon>
        <taxon>Fungi</taxon>
        <taxon>Dikarya</taxon>
        <taxon>Ascomycota</taxon>
        <taxon>Pezizomycotina</taxon>
        <taxon>Eurotiomycetes</taxon>
        <taxon>Eurotiomycetidae</taxon>
        <taxon>Eurotiales</taxon>
        <taxon>Aspergillaceae</taxon>
        <taxon>Penicillium</taxon>
    </lineage>
</organism>
<dbReference type="GeneID" id="81604331"/>
<evidence type="ECO:0000256" key="3">
    <source>
        <dbReference type="ARBA" id="ARBA00022448"/>
    </source>
</evidence>
<dbReference type="PROSITE" id="PS00216">
    <property type="entry name" value="SUGAR_TRANSPORT_1"/>
    <property type="match status" value="1"/>
</dbReference>
<dbReference type="InterPro" id="IPR005828">
    <property type="entry name" value="MFS_sugar_transport-like"/>
</dbReference>
<comment type="subcellular location">
    <subcellularLocation>
        <location evidence="1">Membrane</location>
        <topology evidence="1">Multi-pass membrane protein</topology>
    </subcellularLocation>
</comment>
<feature type="transmembrane region" description="Helical" evidence="7">
    <location>
        <begin position="251"/>
        <end position="269"/>
    </location>
</feature>
<keyword evidence="6 7" id="KW-0472">Membrane</keyword>
<dbReference type="GO" id="GO:0005351">
    <property type="term" value="F:carbohydrate:proton symporter activity"/>
    <property type="evidence" value="ECO:0007669"/>
    <property type="project" value="TreeGrafter"/>
</dbReference>
<evidence type="ECO:0000259" key="8">
    <source>
        <dbReference type="PROSITE" id="PS50850"/>
    </source>
</evidence>
<keyword evidence="3" id="KW-0813">Transport</keyword>
<dbReference type="InterPro" id="IPR005829">
    <property type="entry name" value="Sugar_transporter_CS"/>
</dbReference>
<dbReference type="Pfam" id="PF00083">
    <property type="entry name" value="Sugar_tr"/>
    <property type="match status" value="2"/>
</dbReference>
<evidence type="ECO:0000256" key="2">
    <source>
        <dbReference type="ARBA" id="ARBA00010992"/>
    </source>
</evidence>
<dbReference type="RefSeq" id="XP_056762937.1">
    <property type="nucleotide sequence ID" value="XM_056914088.1"/>
</dbReference>
<feature type="transmembrane region" description="Helical" evidence="7">
    <location>
        <begin position="102"/>
        <end position="121"/>
    </location>
</feature>
<evidence type="ECO:0000256" key="4">
    <source>
        <dbReference type="ARBA" id="ARBA00022692"/>
    </source>
</evidence>
<keyword evidence="4 7" id="KW-0812">Transmembrane</keyword>
<dbReference type="InterPro" id="IPR020846">
    <property type="entry name" value="MFS_dom"/>
</dbReference>
<feature type="transmembrane region" description="Helical" evidence="7">
    <location>
        <begin position="66"/>
        <end position="90"/>
    </location>
</feature>